<reference evidence="3 4" key="1">
    <citation type="journal article" date="2014" name="Int. J. Syst. Evol. Microbiol.">
        <title>Complete genome sequence of Corynebacterium casei LMG S-19264T (=DSM 44701T), isolated from a smear-ripened cheese.</title>
        <authorList>
            <consortium name="US DOE Joint Genome Institute (JGI-PGF)"/>
            <person name="Walter F."/>
            <person name="Albersmeier A."/>
            <person name="Kalinowski J."/>
            <person name="Ruckert C."/>
        </authorList>
    </citation>
    <scope>NUCLEOTIDE SEQUENCE [LARGE SCALE GENOMIC DNA]</scope>
    <source>
        <strain evidence="3 4">KCTC 19473</strain>
    </source>
</reference>
<dbReference type="GO" id="GO:0035556">
    <property type="term" value="P:intracellular signal transduction"/>
    <property type="evidence" value="ECO:0007669"/>
    <property type="project" value="InterPro"/>
</dbReference>
<dbReference type="GO" id="GO:0004016">
    <property type="term" value="F:adenylate cyclase activity"/>
    <property type="evidence" value="ECO:0007669"/>
    <property type="project" value="UniProtKB-ARBA"/>
</dbReference>
<keyword evidence="4" id="KW-1185">Reference proteome</keyword>
<dbReference type="RefSeq" id="WP_193517839.1">
    <property type="nucleotide sequence ID" value="NZ_BMXL01000008.1"/>
</dbReference>
<dbReference type="Proteomes" id="UP000654947">
    <property type="component" value="Unassembled WGS sequence"/>
</dbReference>
<name>A0A919CH08_9ACTN</name>
<dbReference type="InterPro" id="IPR029787">
    <property type="entry name" value="Nucleotide_cyclase"/>
</dbReference>
<dbReference type="EMBL" id="BMXL01000008">
    <property type="protein sequence ID" value="GHD24645.1"/>
    <property type="molecule type" value="Genomic_DNA"/>
</dbReference>
<dbReference type="GO" id="GO:0009190">
    <property type="term" value="P:cyclic nucleotide biosynthetic process"/>
    <property type="evidence" value="ECO:0007669"/>
    <property type="project" value="InterPro"/>
</dbReference>
<dbReference type="AlphaFoldDB" id="A0A919CH08"/>
<feature type="compositionally biased region" description="Basic and acidic residues" evidence="1">
    <location>
        <begin position="1"/>
        <end position="10"/>
    </location>
</feature>
<comment type="caution">
    <text evidence="3">The sequence shown here is derived from an EMBL/GenBank/DDBJ whole genome shotgun (WGS) entry which is preliminary data.</text>
</comment>
<gene>
    <name evidence="3" type="ORF">GCM10007147_20950</name>
</gene>
<dbReference type="SUPFAM" id="SSF55073">
    <property type="entry name" value="Nucleotide cyclase"/>
    <property type="match status" value="1"/>
</dbReference>
<sequence length="219" mass="24243">MVRTPDRNAGEHSPSSNEEGEFTALFADMRGSTGIVEFVERHHGLNAAAELFQVFLSQCVRLVEDIDGAEVHLRGDGVLILFSGADRVQDAVEYTRRLRRMVDDPPPELVRHLSCSCTACPVCGERTPLSLEVRCGIDAGPVARFKVQTLRDTVEELVGSCISVAAKLSGALGEAHRVGMSRRAWRRLNEETGPDARLTREWTPSAGRIGRRRRRFFAS</sequence>
<dbReference type="Gene3D" id="3.30.70.1230">
    <property type="entry name" value="Nucleotide cyclase"/>
    <property type="match status" value="1"/>
</dbReference>
<dbReference type="InterPro" id="IPR001054">
    <property type="entry name" value="A/G_cyclase"/>
</dbReference>
<evidence type="ECO:0000256" key="1">
    <source>
        <dbReference type="SAM" id="MobiDB-lite"/>
    </source>
</evidence>
<evidence type="ECO:0000259" key="2">
    <source>
        <dbReference type="PROSITE" id="PS50125"/>
    </source>
</evidence>
<evidence type="ECO:0000313" key="4">
    <source>
        <dbReference type="Proteomes" id="UP000654947"/>
    </source>
</evidence>
<evidence type="ECO:0000313" key="3">
    <source>
        <dbReference type="EMBL" id="GHD24645.1"/>
    </source>
</evidence>
<proteinExistence type="predicted"/>
<feature type="region of interest" description="Disordered" evidence="1">
    <location>
        <begin position="1"/>
        <end position="20"/>
    </location>
</feature>
<dbReference type="PROSITE" id="PS50125">
    <property type="entry name" value="GUANYLATE_CYCLASE_2"/>
    <property type="match status" value="1"/>
</dbReference>
<accession>A0A919CH08</accession>
<feature type="domain" description="Guanylate cyclase" evidence="2">
    <location>
        <begin position="23"/>
        <end position="169"/>
    </location>
</feature>
<organism evidence="3 4">
    <name type="scientific">Nocardiopsis kunsanensis</name>
    <dbReference type="NCBI Taxonomy" id="141693"/>
    <lineage>
        <taxon>Bacteria</taxon>
        <taxon>Bacillati</taxon>
        <taxon>Actinomycetota</taxon>
        <taxon>Actinomycetes</taxon>
        <taxon>Streptosporangiales</taxon>
        <taxon>Nocardiopsidaceae</taxon>
        <taxon>Nocardiopsis</taxon>
    </lineage>
</organism>
<protein>
    <recommendedName>
        <fullName evidence="2">Guanylate cyclase domain-containing protein</fullName>
    </recommendedName>
</protein>